<evidence type="ECO:0000313" key="3">
    <source>
        <dbReference type="Proteomes" id="UP001501444"/>
    </source>
</evidence>
<dbReference type="Proteomes" id="UP001501444">
    <property type="component" value="Unassembled WGS sequence"/>
</dbReference>
<keyword evidence="3" id="KW-1185">Reference proteome</keyword>
<sequence length="981" mass="108294">MRIPYASRSLSYRDAVTLLDGADGPITALLATMIDVDGDGFDLIGNGSLFAQRRRLIEWCADVLLGLPERVTGIGRFERTEILLAAHSILVVTAYLESIDQDEINSIRFTRRRHDEAVDFLIEQPLPAPTPDEGFHANREHHRHYYESVDVLLGVYAAPGASKTYGLAYARLAANVAEFGAWAAPETAALRQLLASMSTGAAADARRADLARRYRLRLDRSILESAAVPHHVEMPALGAAYVSPRCRVRAYTFGSPASESWWNEGRPVEDLGGFLGAHLTTPWAVAAPLVVLGQPGSGKSVLTRVLAATMPENDFLVVRVELRSVPADTSVQHQIEQALYQEIGERIGWAELSRSAGDALPVVLLDGFDELLQVTGVNQSDYLERVRQFQEREADVGRPVAAVVTSRTVVADRARFPDGTVVVRLEPFDEPRIRSWLDVWNGANTAKLATRSLERLPAEAVLAHPELAGQPLLLLLLALYDATANALQRCEADLGRAELYERLFADFIDREVEKLGPDLTEAVRREEVDREWRRLTAVAIAMLNRGGDVITEAELNDDIPHLLDPDDLPRHDPRGLNRALTVGQFLVGRFFFIHDSQATRDVGHPETSFEFLHATFGEFLAARHIVTALTDLAADRAYRAGRRQPGHLDAGYFYAATSFITITRRGPLRSFCQTMLEALDERRRAECLDLVLELLPDAGYPHPRWSLPEYEPERRPVAARHAAFSANLVWLAVVLARGPIRGADLFEGAGPGIWNRYARFWQSQMPTEDFERLVDVLRVESDSADVTVSYPGGPVAVLRSLGWAVTPDGPFADFQADADSPGWRTARLASFLQEDRGPSDMMIPIWRDLGPPALIGTGDGLASTYRMLLELLLRPADDMPAADRIAMYGHALDACSRNLTSARFVQLVWRQLGDDLGVLPPADVARMLLERTKCLATDKHGAYVVVKSLRALVGAESALAAQLETALESSRKGVARLRSAR</sequence>
<proteinExistence type="predicted"/>
<dbReference type="EMBL" id="BAAARV010000096">
    <property type="protein sequence ID" value="GAA2385025.1"/>
    <property type="molecule type" value="Genomic_DNA"/>
</dbReference>
<dbReference type="InterPro" id="IPR027417">
    <property type="entry name" value="P-loop_NTPase"/>
</dbReference>
<name>A0ABP5UPA1_9ACTN</name>
<dbReference type="RefSeq" id="WP_344619272.1">
    <property type="nucleotide sequence ID" value="NZ_BAAARV010000096.1"/>
</dbReference>
<evidence type="ECO:0000259" key="1">
    <source>
        <dbReference type="Pfam" id="PF22738"/>
    </source>
</evidence>
<dbReference type="Gene3D" id="3.40.50.300">
    <property type="entry name" value="P-loop containing nucleotide triphosphate hydrolases"/>
    <property type="match status" value="1"/>
</dbReference>
<feature type="domain" description="NACHT N-terminal Helical" evidence="1">
    <location>
        <begin position="8"/>
        <end position="184"/>
    </location>
</feature>
<dbReference type="InterPro" id="IPR054567">
    <property type="entry name" value="NNH7"/>
</dbReference>
<protein>
    <recommendedName>
        <fullName evidence="1">NACHT N-terminal Helical domain-containing protein</fullName>
    </recommendedName>
</protein>
<reference evidence="3" key="1">
    <citation type="journal article" date="2019" name="Int. J. Syst. Evol. Microbiol.">
        <title>The Global Catalogue of Microorganisms (GCM) 10K type strain sequencing project: providing services to taxonomists for standard genome sequencing and annotation.</title>
        <authorList>
            <consortium name="The Broad Institute Genomics Platform"/>
            <consortium name="The Broad Institute Genome Sequencing Center for Infectious Disease"/>
            <person name="Wu L."/>
            <person name="Ma J."/>
        </authorList>
    </citation>
    <scope>NUCLEOTIDE SEQUENCE [LARGE SCALE GENOMIC DNA]</scope>
    <source>
        <strain evidence="3">JCM 3272</strain>
    </source>
</reference>
<dbReference type="Pfam" id="PF22738">
    <property type="entry name" value="NNH7"/>
    <property type="match status" value="1"/>
</dbReference>
<organism evidence="2 3">
    <name type="scientific">Dactylosporangium salmoneum</name>
    <dbReference type="NCBI Taxonomy" id="53361"/>
    <lineage>
        <taxon>Bacteria</taxon>
        <taxon>Bacillati</taxon>
        <taxon>Actinomycetota</taxon>
        <taxon>Actinomycetes</taxon>
        <taxon>Micromonosporales</taxon>
        <taxon>Micromonosporaceae</taxon>
        <taxon>Dactylosporangium</taxon>
    </lineage>
</organism>
<accession>A0ABP5UPA1</accession>
<evidence type="ECO:0000313" key="2">
    <source>
        <dbReference type="EMBL" id="GAA2385025.1"/>
    </source>
</evidence>
<dbReference type="SUPFAM" id="SSF52540">
    <property type="entry name" value="P-loop containing nucleoside triphosphate hydrolases"/>
    <property type="match status" value="1"/>
</dbReference>
<comment type="caution">
    <text evidence="2">The sequence shown here is derived from an EMBL/GenBank/DDBJ whole genome shotgun (WGS) entry which is preliminary data.</text>
</comment>
<gene>
    <name evidence="2" type="ORF">GCM10010170_094690</name>
</gene>